<proteinExistence type="predicted"/>
<name>A0AA94EDN5_9GAMM</name>
<evidence type="ECO:0000313" key="1">
    <source>
        <dbReference type="EMBL" id="RUO40297.1"/>
    </source>
</evidence>
<accession>A0AA94EDN5</accession>
<gene>
    <name evidence="1" type="ORF">CWE23_11875</name>
</gene>
<dbReference type="Proteomes" id="UP000286680">
    <property type="component" value="Unassembled WGS sequence"/>
</dbReference>
<dbReference type="AlphaFoldDB" id="A0AA94EDN5"/>
<evidence type="ECO:0000313" key="2">
    <source>
        <dbReference type="Proteomes" id="UP000286680"/>
    </source>
</evidence>
<organism evidence="1 2">
    <name type="scientific">Idiomarina aquatica</name>
    <dbReference type="NCBI Taxonomy" id="1327752"/>
    <lineage>
        <taxon>Bacteria</taxon>
        <taxon>Pseudomonadati</taxon>
        <taxon>Pseudomonadota</taxon>
        <taxon>Gammaproteobacteria</taxon>
        <taxon>Alteromonadales</taxon>
        <taxon>Idiomarinaceae</taxon>
        <taxon>Idiomarina</taxon>
    </lineage>
</organism>
<dbReference type="EMBL" id="PIPS01000004">
    <property type="protein sequence ID" value="RUO40297.1"/>
    <property type="molecule type" value="Genomic_DNA"/>
</dbReference>
<sequence>MRLNEAYDAGVQVAELNVTPVTKEFLMAIKDSVNSAKWDADCERVVMTQLGSVSYSHLIAAVQAPDPFVFIASYAYQANKYAPKASESAKYFREYLARVVTVYLQSNGYYMPNTIYPLLIQAIASASATRIDKIIKGMHIQIGIKTLEKYLNEKEQLSDGVPAVTVRKRIRATDAKRYAEALD</sequence>
<comment type="caution">
    <text evidence="1">The sequence shown here is derived from an EMBL/GenBank/DDBJ whole genome shotgun (WGS) entry which is preliminary data.</text>
</comment>
<keyword evidence="2" id="KW-1185">Reference proteome</keyword>
<reference evidence="2" key="1">
    <citation type="journal article" date="2018" name="Front. Microbiol.">
        <title>Genome-Based Analysis Reveals the Taxonomy and Diversity of the Family Idiomarinaceae.</title>
        <authorList>
            <person name="Liu Y."/>
            <person name="Lai Q."/>
            <person name="Shao Z."/>
        </authorList>
    </citation>
    <scope>NUCLEOTIDE SEQUENCE [LARGE SCALE GENOMIC DNA]</scope>
    <source>
        <strain evidence="2">SN-14</strain>
    </source>
</reference>
<protein>
    <submittedName>
        <fullName evidence="1">Uncharacterized protein</fullName>
    </submittedName>
</protein>